<proteinExistence type="predicted"/>
<feature type="repeat" description="NHL" evidence="2">
    <location>
        <begin position="306"/>
        <end position="348"/>
    </location>
</feature>
<dbReference type="GO" id="GO:0008270">
    <property type="term" value="F:zinc ion binding"/>
    <property type="evidence" value="ECO:0007669"/>
    <property type="project" value="UniProtKB-KW"/>
</dbReference>
<keyword evidence="1" id="KW-0677">Repeat</keyword>
<comment type="caution">
    <text evidence="3">The sequence shown here is derived from an EMBL/GenBank/DDBJ whole genome shotgun (WGS) entry which is preliminary data.</text>
</comment>
<gene>
    <name evidence="3" type="ORF">ENQ76_10170</name>
</gene>
<sequence length="441" mass="48018">MLASIVEYAPRAIVFSTHQPDLALRLADHVICLADGRVLATGSPGALYAEPPSRAAAELLGPCNWFADSDGAVWLDREWTGCIRPERLRMEPVPDSELEVVAAQSQGMLERVTLTHRQRQVSRTVLHSAGARTWRRGDRVVLRLLGLLLALCVLGCGAADETLRPASPPITWTTPPEGMQLPAPRAVTAAPDGTVYALDNVGRVLAFNPLGESAKRWWMPEYTVGRPERILVCRDGRLAVADTHYHRVVLFDADGQVLGVFGERGEGPGQFIYPVAIAEDDRQNLYVGEYGGHDRVQIFRPDGEYVGEFGSFGVGPGQFQRPSGIVWRDGRLYIADAFNNRIFVCDERGQPVALPPGAFVADLHYPYDIAAAPSGAFYVVEYGAGRVTKFAADGTLVGRYVGEDSVLGPFRTPWGLGVDPQGGVLVADTGNRRLVRVDFAE</sequence>
<dbReference type="PROSITE" id="PS51125">
    <property type="entry name" value="NHL"/>
    <property type="match status" value="4"/>
</dbReference>
<feature type="repeat" description="NHL" evidence="2">
    <location>
        <begin position="408"/>
        <end position="440"/>
    </location>
</feature>
<dbReference type="AlphaFoldDB" id="A0A7C2K150"/>
<feature type="repeat" description="NHL" evidence="2">
    <location>
        <begin position="226"/>
        <end position="254"/>
    </location>
</feature>
<evidence type="ECO:0008006" key="4">
    <source>
        <dbReference type="Google" id="ProtNLM"/>
    </source>
</evidence>
<dbReference type="EMBL" id="DSOK01000289">
    <property type="protein sequence ID" value="HEN15818.1"/>
    <property type="molecule type" value="Genomic_DNA"/>
</dbReference>
<dbReference type="SUPFAM" id="SSF52540">
    <property type="entry name" value="P-loop containing nucleoside triphosphate hydrolases"/>
    <property type="match status" value="1"/>
</dbReference>
<dbReference type="Gene3D" id="2.120.10.30">
    <property type="entry name" value="TolB, C-terminal domain"/>
    <property type="match status" value="1"/>
</dbReference>
<dbReference type="InterPro" id="IPR050952">
    <property type="entry name" value="TRIM-NHL_E3_ligases"/>
</dbReference>
<dbReference type="Pfam" id="PF01436">
    <property type="entry name" value="NHL"/>
    <property type="match status" value="1"/>
</dbReference>
<protein>
    <recommendedName>
        <fullName evidence="4">6-bladed beta-propeller</fullName>
    </recommendedName>
</protein>
<dbReference type="Gene3D" id="3.40.50.300">
    <property type="entry name" value="P-loop containing nucleotide triphosphate hydrolases"/>
    <property type="match status" value="1"/>
</dbReference>
<dbReference type="PANTHER" id="PTHR24104">
    <property type="entry name" value="E3 UBIQUITIN-PROTEIN LIGASE NHLRC1-RELATED"/>
    <property type="match status" value="1"/>
</dbReference>
<dbReference type="InterPro" id="IPR011042">
    <property type="entry name" value="6-blade_b-propeller_TolB-like"/>
</dbReference>
<feature type="repeat" description="NHL" evidence="2">
    <location>
        <begin position="258"/>
        <end position="302"/>
    </location>
</feature>
<evidence type="ECO:0000313" key="3">
    <source>
        <dbReference type="EMBL" id="HEN15818.1"/>
    </source>
</evidence>
<name>A0A7C2K150_9PLAN</name>
<evidence type="ECO:0000256" key="1">
    <source>
        <dbReference type="ARBA" id="ARBA00022737"/>
    </source>
</evidence>
<dbReference type="PANTHER" id="PTHR24104:SF25">
    <property type="entry name" value="PROTEIN LIN-41"/>
    <property type="match status" value="1"/>
</dbReference>
<accession>A0A7C2K150</accession>
<dbReference type="SUPFAM" id="SSF63829">
    <property type="entry name" value="Calcium-dependent phosphotriesterase"/>
    <property type="match status" value="1"/>
</dbReference>
<dbReference type="InterPro" id="IPR001258">
    <property type="entry name" value="NHL_repeat"/>
</dbReference>
<dbReference type="InterPro" id="IPR027417">
    <property type="entry name" value="P-loop_NTPase"/>
</dbReference>
<organism evidence="3">
    <name type="scientific">Schlesneria paludicola</name>
    <dbReference type="NCBI Taxonomy" id="360056"/>
    <lineage>
        <taxon>Bacteria</taxon>
        <taxon>Pseudomonadati</taxon>
        <taxon>Planctomycetota</taxon>
        <taxon>Planctomycetia</taxon>
        <taxon>Planctomycetales</taxon>
        <taxon>Planctomycetaceae</taxon>
        <taxon>Schlesneria</taxon>
    </lineage>
</organism>
<reference evidence="3" key="1">
    <citation type="journal article" date="2020" name="mSystems">
        <title>Genome- and Community-Level Interaction Insights into Carbon Utilization and Element Cycling Functions of Hydrothermarchaeota in Hydrothermal Sediment.</title>
        <authorList>
            <person name="Zhou Z."/>
            <person name="Liu Y."/>
            <person name="Xu W."/>
            <person name="Pan J."/>
            <person name="Luo Z.H."/>
            <person name="Li M."/>
        </authorList>
    </citation>
    <scope>NUCLEOTIDE SEQUENCE [LARGE SCALE GENOMIC DNA]</scope>
    <source>
        <strain evidence="3">SpSt-339</strain>
    </source>
</reference>
<evidence type="ECO:0000256" key="2">
    <source>
        <dbReference type="PROSITE-ProRule" id="PRU00504"/>
    </source>
</evidence>